<evidence type="ECO:0000256" key="4">
    <source>
        <dbReference type="ARBA" id="ARBA00022801"/>
    </source>
</evidence>
<dbReference type="InterPro" id="IPR000086">
    <property type="entry name" value="NUDIX_hydrolase_dom"/>
</dbReference>
<dbReference type="EMBL" id="JACBZS010000001">
    <property type="protein sequence ID" value="NYI71354.1"/>
    <property type="molecule type" value="Genomic_DNA"/>
</dbReference>
<organism evidence="8 9">
    <name type="scientific">Naumannella cuiyingiana</name>
    <dbReference type="NCBI Taxonomy" id="1347891"/>
    <lineage>
        <taxon>Bacteria</taxon>
        <taxon>Bacillati</taxon>
        <taxon>Actinomycetota</taxon>
        <taxon>Actinomycetes</taxon>
        <taxon>Propionibacteriales</taxon>
        <taxon>Propionibacteriaceae</taxon>
        <taxon>Naumannella</taxon>
    </lineage>
</organism>
<name>A0A7Z0D9B2_9ACTN</name>
<dbReference type="RefSeq" id="WP_179445188.1">
    <property type="nucleotide sequence ID" value="NZ_JACBZS010000001.1"/>
</dbReference>
<evidence type="ECO:0000256" key="3">
    <source>
        <dbReference type="ARBA" id="ARBA00022723"/>
    </source>
</evidence>
<keyword evidence="5" id="KW-0460">Magnesium</keyword>
<dbReference type="InterPro" id="IPR039121">
    <property type="entry name" value="NUDT19"/>
</dbReference>
<keyword evidence="3" id="KW-0479">Metal-binding</keyword>
<dbReference type="Gene3D" id="3.90.79.10">
    <property type="entry name" value="Nucleoside Triphosphate Pyrophosphohydrolase"/>
    <property type="match status" value="2"/>
</dbReference>
<proteinExistence type="predicted"/>
<protein>
    <submittedName>
        <fullName evidence="8">8-oxo-dGTP pyrophosphatase MutT (NUDIX family)</fullName>
    </submittedName>
</protein>
<dbReference type="Proteomes" id="UP000527616">
    <property type="component" value="Unassembled WGS sequence"/>
</dbReference>
<evidence type="ECO:0000313" key="9">
    <source>
        <dbReference type="Proteomes" id="UP000527616"/>
    </source>
</evidence>
<evidence type="ECO:0000256" key="2">
    <source>
        <dbReference type="ARBA" id="ARBA00001946"/>
    </source>
</evidence>
<keyword evidence="4" id="KW-0378">Hydrolase</keyword>
<comment type="cofactor">
    <cofactor evidence="2">
        <name>Mg(2+)</name>
        <dbReference type="ChEBI" id="CHEBI:18420"/>
    </cofactor>
</comment>
<keyword evidence="6" id="KW-0464">Manganese</keyword>
<comment type="cofactor">
    <cofactor evidence="1">
        <name>Mn(2+)</name>
        <dbReference type="ChEBI" id="CHEBI:29035"/>
    </cofactor>
</comment>
<reference evidence="8 9" key="1">
    <citation type="submission" date="2020-07" db="EMBL/GenBank/DDBJ databases">
        <title>Sequencing the genomes of 1000 actinobacteria strains.</title>
        <authorList>
            <person name="Klenk H.-P."/>
        </authorList>
    </citation>
    <scope>NUCLEOTIDE SEQUENCE [LARGE SCALE GENOMIC DNA]</scope>
    <source>
        <strain evidence="8 9">DSM 103164</strain>
    </source>
</reference>
<dbReference type="SUPFAM" id="SSF55811">
    <property type="entry name" value="Nudix"/>
    <property type="match status" value="1"/>
</dbReference>
<sequence length="221" mass="24195">MASSRDVLSRLRRTRLPAEPVLPDPAARADPSASVLLVRPGEADGLEVWLMRRHARMAFAAGMAVFPGGRQEPADVAGPDPLRACAVRELAEETTVEVAPGDLFPWARWITPRTEPRRYDTWFYLAVLPPGARAEDVSGEADAAFWCRPADALARADAGELALMPPTRASLLELADHHDLASLLAAARTRVVEPVRPEVVRDGDGWLLAYPTPDDHDEELR</sequence>
<dbReference type="Pfam" id="PF00293">
    <property type="entry name" value="NUDIX"/>
    <property type="match status" value="1"/>
</dbReference>
<dbReference type="GO" id="GO:0046872">
    <property type="term" value="F:metal ion binding"/>
    <property type="evidence" value="ECO:0007669"/>
    <property type="project" value="UniProtKB-KW"/>
</dbReference>
<dbReference type="CDD" id="cd18870">
    <property type="entry name" value="NUDIX_AcylCoAdiphos_Nudt19"/>
    <property type="match status" value="1"/>
</dbReference>
<dbReference type="AlphaFoldDB" id="A0A7Z0D9B2"/>
<dbReference type="PANTHER" id="PTHR12318:SF0">
    <property type="entry name" value="ACYL-COENZYME A DIPHOSPHATASE NUDT19"/>
    <property type="match status" value="1"/>
</dbReference>
<dbReference type="PROSITE" id="PS51462">
    <property type="entry name" value="NUDIX"/>
    <property type="match status" value="1"/>
</dbReference>
<feature type="domain" description="Nudix hydrolase" evidence="7">
    <location>
        <begin position="28"/>
        <end position="169"/>
    </location>
</feature>
<evidence type="ECO:0000256" key="1">
    <source>
        <dbReference type="ARBA" id="ARBA00001936"/>
    </source>
</evidence>
<gene>
    <name evidence="8" type="ORF">GGQ54_001914</name>
</gene>
<dbReference type="PANTHER" id="PTHR12318">
    <property type="entry name" value="TESTOSTERONE-REGULATED PROTEIN RP2"/>
    <property type="match status" value="1"/>
</dbReference>
<evidence type="ECO:0000259" key="7">
    <source>
        <dbReference type="PROSITE" id="PS51462"/>
    </source>
</evidence>
<comment type="caution">
    <text evidence="8">The sequence shown here is derived from an EMBL/GenBank/DDBJ whole genome shotgun (WGS) entry which is preliminary data.</text>
</comment>
<keyword evidence="9" id="KW-1185">Reference proteome</keyword>
<evidence type="ECO:0000256" key="6">
    <source>
        <dbReference type="ARBA" id="ARBA00023211"/>
    </source>
</evidence>
<evidence type="ECO:0000256" key="5">
    <source>
        <dbReference type="ARBA" id="ARBA00022842"/>
    </source>
</evidence>
<accession>A0A7Z0D9B2</accession>
<dbReference type="GO" id="GO:0016818">
    <property type="term" value="F:hydrolase activity, acting on acid anhydrides, in phosphorus-containing anhydrides"/>
    <property type="evidence" value="ECO:0007669"/>
    <property type="project" value="InterPro"/>
</dbReference>
<evidence type="ECO:0000313" key="8">
    <source>
        <dbReference type="EMBL" id="NYI71354.1"/>
    </source>
</evidence>
<dbReference type="InterPro" id="IPR015797">
    <property type="entry name" value="NUDIX_hydrolase-like_dom_sf"/>
</dbReference>